<keyword evidence="1" id="KW-0812">Transmembrane</keyword>
<reference evidence="3" key="1">
    <citation type="submission" date="2018-09" db="EMBL/GenBank/DDBJ databases">
        <title>Paracoccus onubensis nov. sp. a moderate halophilic bacterium isolated from Gruta de las Maravillas (Aracena, Spain).</title>
        <authorList>
            <person name="Jurado V."/>
            <person name="Gutierrez-Patricio S."/>
            <person name="Gonzalez-Pimentel J.L."/>
            <person name="Miller A.Z."/>
            <person name="Laiz L."/>
            <person name="Saiz-Jimenez C."/>
        </authorList>
    </citation>
    <scope>NUCLEOTIDE SEQUENCE [LARGE SCALE GENOMIC DNA]</scope>
    <source>
        <strain evidence="3">DSM 26381</strain>
    </source>
</reference>
<dbReference type="RefSeq" id="WP_119897209.1">
    <property type="nucleotide sequence ID" value="NZ_QNRC01000004.1"/>
</dbReference>
<organism evidence="2 3">
    <name type="scientific">Paracoccus siganidrum</name>
    <dbReference type="NCBI Taxonomy" id="1276757"/>
    <lineage>
        <taxon>Bacteria</taxon>
        <taxon>Pseudomonadati</taxon>
        <taxon>Pseudomonadota</taxon>
        <taxon>Alphaproteobacteria</taxon>
        <taxon>Rhodobacterales</taxon>
        <taxon>Paracoccaceae</taxon>
        <taxon>Paracoccus</taxon>
    </lineage>
</organism>
<protein>
    <submittedName>
        <fullName evidence="2">DUF1640 domain-containing protein</fullName>
    </submittedName>
</protein>
<dbReference type="AlphaFoldDB" id="A0A419A9B3"/>
<sequence>MANALHIDTLKFSRRLVAAGMEPAAAEAIAETFGEIDTSELATKSDLRELRAEMREMENRLVIKTGGMIVGALAILMALMRLIPPG</sequence>
<name>A0A419A9B3_9RHOB</name>
<evidence type="ECO:0000313" key="3">
    <source>
        <dbReference type="Proteomes" id="UP000283587"/>
    </source>
</evidence>
<keyword evidence="3" id="KW-1185">Reference proteome</keyword>
<dbReference type="EMBL" id="QZEW01000018">
    <property type="protein sequence ID" value="RJL19223.1"/>
    <property type="molecule type" value="Genomic_DNA"/>
</dbReference>
<dbReference type="Proteomes" id="UP000283587">
    <property type="component" value="Unassembled WGS sequence"/>
</dbReference>
<keyword evidence="1" id="KW-0472">Membrane</keyword>
<proteinExistence type="predicted"/>
<evidence type="ECO:0000256" key="1">
    <source>
        <dbReference type="SAM" id="Phobius"/>
    </source>
</evidence>
<evidence type="ECO:0000313" key="2">
    <source>
        <dbReference type="EMBL" id="RJL19223.1"/>
    </source>
</evidence>
<gene>
    <name evidence="2" type="ORF">D3P05_05670</name>
</gene>
<feature type="transmembrane region" description="Helical" evidence="1">
    <location>
        <begin position="61"/>
        <end position="83"/>
    </location>
</feature>
<accession>A0A419A9B3</accession>
<keyword evidence="1" id="KW-1133">Transmembrane helix</keyword>
<comment type="caution">
    <text evidence="2">The sequence shown here is derived from an EMBL/GenBank/DDBJ whole genome shotgun (WGS) entry which is preliminary data.</text>
</comment>